<keyword evidence="4" id="KW-1185">Reference proteome</keyword>
<gene>
    <name evidence="3" type="ORF">DL1_08005</name>
</gene>
<dbReference type="Proteomes" id="UP000027725">
    <property type="component" value="Unassembled WGS sequence"/>
</dbReference>
<keyword evidence="3" id="KW-0255">Endonuclease</keyword>
<evidence type="ECO:0000313" key="3">
    <source>
        <dbReference type="EMBL" id="KEP68909.1"/>
    </source>
</evidence>
<dbReference type="InterPro" id="IPR036691">
    <property type="entry name" value="Endo/exonu/phosph_ase_sf"/>
</dbReference>
<dbReference type="eggNOG" id="COG3568">
    <property type="taxonomic scope" value="Bacteria"/>
</dbReference>
<dbReference type="InterPro" id="IPR005135">
    <property type="entry name" value="Endo/exonuclease/phosphatase"/>
</dbReference>
<keyword evidence="3" id="KW-0378">Hydrolase</keyword>
<sequence>MAAQTLRLATWNVELSRKGPGLLLRDTLRGGDPQIAAVTRILDAAQPDVILLTGVDWDLDGRALDALNATLAQPYPHSFAPAPNTGLQTSVDLDGDGVLHGPRDAQGYGRFRGQGGMALLSRLPIEVAKARDFSTLLWRDLPQSAIGRAQLSDAAQAVQRLSSTGHWDVPLVLPDGARLHLFAFAATPPVFDGPEDRNGWRNHDEAAFWLQYLDGALSDDPPDRPFVLLGDFNLDPSDGEGNRAALHRLLRDPRLQDPAPRSAGAQGAADPAHQGEAALDTVDYEGPGNLRVDYVLPSAVLFVTGAGVIWPSPEAPLAEAAARASRHKLVWVDIALAP</sequence>
<organism evidence="3 4">
    <name type="scientific">Thioclava dalianensis</name>
    <dbReference type="NCBI Taxonomy" id="1185766"/>
    <lineage>
        <taxon>Bacteria</taxon>
        <taxon>Pseudomonadati</taxon>
        <taxon>Pseudomonadota</taxon>
        <taxon>Alphaproteobacteria</taxon>
        <taxon>Rhodobacterales</taxon>
        <taxon>Paracoccaceae</taxon>
        <taxon>Thioclava</taxon>
    </lineage>
</organism>
<reference evidence="3 4" key="1">
    <citation type="submission" date="2014-03" db="EMBL/GenBank/DDBJ databases">
        <title>The draft genome sequence of Thioclava dalianensis DLFJ1-1.</title>
        <authorList>
            <person name="Lai Q."/>
            <person name="Shao Z."/>
        </authorList>
    </citation>
    <scope>NUCLEOTIDE SEQUENCE [LARGE SCALE GENOMIC DNA]</scope>
    <source>
        <strain evidence="3 4">DLFJ1-1</strain>
    </source>
</reference>
<protein>
    <submittedName>
        <fullName evidence="3">Endonuclease</fullName>
    </submittedName>
</protein>
<evidence type="ECO:0000259" key="2">
    <source>
        <dbReference type="Pfam" id="PF03372"/>
    </source>
</evidence>
<keyword evidence="3" id="KW-0540">Nuclease</keyword>
<comment type="caution">
    <text evidence="3">The sequence shown here is derived from an EMBL/GenBank/DDBJ whole genome shotgun (WGS) entry which is preliminary data.</text>
</comment>
<evidence type="ECO:0000256" key="1">
    <source>
        <dbReference type="SAM" id="MobiDB-lite"/>
    </source>
</evidence>
<dbReference type="Gene3D" id="3.60.10.10">
    <property type="entry name" value="Endonuclease/exonuclease/phosphatase"/>
    <property type="match status" value="1"/>
</dbReference>
<name>A0A074TB41_9RHOB</name>
<dbReference type="RefSeq" id="WP_245739614.1">
    <property type="nucleotide sequence ID" value="NZ_FOVB01000004.1"/>
</dbReference>
<evidence type="ECO:0000313" key="4">
    <source>
        <dbReference type="Proteomes" id="UP000027725"/>
    </source>
</evidence>
<feature type="region of interest" description="Disordered" evidence="1">
    <location>
        <begin position="255"/>
        <end position="274"/>
    </location>
</feature>
<dbReference type="SUPFAM" id="SSF56219">
    <property type="entry name" value="DNase I-like"/>
    <property type="match status" value="1"/>
</dbReference>
<accession>A0A074TB41</accession>
<feature type="domain" description="Endonuclease/exonuclease/phosphatase" evidence="2">
    <location>
        <begin position="9"/>
        <end position="327"/>
    </location>
</feature>
<dbReference type="Pfam" id="PF03372">
    <property type="entry name" value="Exo_endo_phos"/>
    <property type="match status" value="1"/>
</dbReference>
<dbReference type="GO" id="GO:0004519">
    <property type="term" value="F:endonuclease activity"/>
    <property type="evidence" value="ECO:0007669"/>
    <property type="project" value="UniProtKB-KW"/>
</dbReference>
<dbReference type="STRING" id="1185766.SAMN05216224_104268"/>
<dbReference type="EMBL" id="JHEH01000021">
    <property type="protein sequence ID" value="KEP68909.1"/>
    <property type="molecule type" value="Genomic_DNA"/>
</dbReference>
<proteinExistence type="predicted"/>
<dbReference type="AlphaFoldDB" id="A0A074TB41"/>